<proteinExistence type="predicted"/>
<keyword evidence="3 9" id="KW-1133">Transmembrane helix</keyword>
<dbReference type="Pfam" id="PF00003">
    <property type="entry name" value="7tm_3"/>
    <property type="match status" value="1"/>
</dbReference>
<dbReference type="PANTHER" id="PTHR10519:SF20">
    <property type="entry name" value="G-PROTEIN COUPLED RECEPTOR 156-RELATED"/>
    <property type="match status" value="1"/>
</dbReference>
<feature type="transmembrane region" description="Helical" evidence="9">
    <location>
        <begin position="36"/>
        <end position="57"/>
    </location>
</feature>
<dbReference type="PRINTS" id="PR01176">
    <property type="entry name" value="GABABRECEPTR"/>
</dbReference>
<evidence type="ECO:0000256" key="4">
    <source>
        <dbReference type="ARBA" id="ARBA00023040"/>
    </source>
</evidence>
<keyword evidence="8" id="KW-0807">Transducer</keyword>
<dbReference type="PANTHER" id="PTHR10519">
    <property type="entry name" value="GABA-B RECEPTOR"/>
    <property type="match status" value="1"/>
</dbReference>
<dbReference type="PROSITE" id="PS50259">
    <property type="entry name" value="G_PROTEIN_RECEP_F3_4"/>
    <property type="match status" value="1"/>
</dbReference>
<dbReference type="CDD" id="cd15047">
    <property type="entry name" value="7tmC_GABA-B-like"/>
    <property type="match status" value="1"/>
</dbReference>
<organism evidence="11">
    <name type="scientific">Arcella intermedia</name>
    <dbReference type="NCBI Taxonomy" id="1963864"/>
    <lineage>
        <taxon>Eukaryota</taxon>
        <taxon>Amoebozoa</taxon>
        <taxon>Tubulinea</taxon>
        <taxon>Elardia</taxon>
        <taxon>Arcellinida</taxon>
        <taxon>Sphaerothecina</taxon>
        <taxon>Arcellidae</taxon>
        <taxon>Arcella</taxon>
    </lineage>
</organism>
<dbReference type="GO" id="GO:0004965">
    <property type="term" value="F:G protein-coupled GABA receptor activity"/>
    <property type="evidence" value="ECO:0007669"/>
    <property type="project" value="InterPro"/>
</dbReference>
<keyword evidence="6" id="KW-0675">Receptor</keyword>
<dbReference type="AlphaFoldDB" id="A0A6B2L902"/>
<keyword evidence="2 9" id="KW-0812">Transmembrane</keyword>
<dbReference type="InterPro" id="IPR002455">
    <property type="entry name" value="GPCR3_GABA-B"/>
</dbReference>
<feature type="transmembrane region" description="Helical" evidence="9">
    <location>
        <begin position="69"/>
        <end position="90"/>
    </location>
</feature>
<evidence type="ECO:0000256" key="2">
    <source>
        <dbReference type="ARBA" id="ARBA00022692"/>
    </source>
</evidence>
<evidence type="ECO:0000256" key="9">
    <source>
        <dbReference type="SAM" id="Phobius"/>
    </source>
</evidence>
<dbReference type="InterPro" id="IPR017978">
    <property type="entry name" value="GPCR_3_C"/>
</dbReference>
<keyword evidence="7" id="KW-0325">Glycoprotein</keyword>
<dbReference type="GO" id="GO:0007214">
    <property type="term" value="P:gamma-aminobutyric acid signaling pathway"/>
    <property type="evidence" value="ECO:0007669"/>
    <property type="project" value="TreeGrafter"/>
</dbReference>
<feature type="transmembrane region" description="Helical" evidence="9">
    <location>
        <begin position="193"/>
        <end position="215"/>
    </location>
</feature>
<comment type="subcellular location">
    <subcellularLocation>
        <location evidence="1">Membrane</location>
        <topology evidence="1">Multi-pass membrane protein</topology>
    </subcellularLocation>
</comment>
<evidence type="ECO:0000313" key="11">
    <source>
        <dbReference type="EMBL" id="NDV33533.1"/>
    </source>
</evidence>
<dbReference type="EMBL" id="GIBP01004564">
    <property type="protein sequence ID" value="NDV33533.1"/>
    <property type="molecule type" value="Transcribed_RNA"/>
</dbReference>
<name>A0A6B2L902_9EUKA</name>
<evidence type="ECO:0000256" key="1">
    <source>
        <dbReference type="ARBA" id="ARBA00004141"/>
    </source>
</evidence>
<sequence length="299" mass="34342">MFWVILCGFFIIVDTSIIILLLRNREHRAVRASSPPFMVTLITGIMMIYLSVIMFAFPPSTFLCSFQIWIPNIGFILTLGSLLVKAWKIYKIYGHENLVKMMNFKITNLDLFRILGVLLVIQIALLIIWTAADPFLPKQTPHYSFPDLQRTVCDSSHFYSFASINVVFHVFLLIWGGYLAWRIRKVDKRFNESRVISIAIYQFFLVYAVLIPAFLTLENQPLFRYNISAILLVVSNGIISVVLLLKLVKAVLLNRVEPQDKIKDIKFTNSSPNLTSNTNDTLDTEFSQWNVGLSVSETF</sequence>
<evidence type="ECO:0000259" key="10">
    <source>
        <dbReference type="PROSITE" id="PS50259"/>
    </source>
</evidence>
<dbReference type="InterPro" id="IPR000337">
    <property type="entry name" value="GPCR_3"/>
</dbReference>
<evidence type="ECO:0000256" key="5">
    <source>
        <dbReference type="ARBA" id="ARBA00023136"/>
    </source>
</evidence>
<accession>A0A6B2L902</accession>
<feature type="domain" description="G-protein coupled receptors family 3 profile" evidence="10">
    <location>
        <begin position="1"/>
        <end position="247"/>
    </location>
</feature>
<protein>
    <recommendedName>
        <fullName evidence="10">G-protein coupled receptors family 3 profile domain-containing protein</fullName>
    </recommendedName>
</protein>
<feature type="transmembrane region" description="Helical" evidence="9">
    <location>
        <begin position="227"/>
        <end position="245"/>
    </location>
</feature>
<keyword evidence="5 9" id="KW-0472">Membrane</keyword>
<feature type="transmembrane region" description="Helical" evidence="9">
    <location>
        <begin position="6"/>
        <end position="24"/>
    </location>
</feature>
<evidence type="ECO:0000256" key="3">
    <source>
        <dbReference type="ARBA" id="ARBA00022989"/>
    </source>
</evidence>
<evidence type="ECO:0000256" key="8">
    <source>
        <dbReference type="ARBA" id="ARBA00023224"/>
    </source>
</evidence>
<evidence type="ECO:0000256" key="6">
    <source>
        <dbReference type="ARBA" id="ARBA00023170"/>
    </source>
</evidence>
<dbReference type="PRINTS" id="PR00248">
    <property type="entry name" value="GPCRMGR"/>
</dbReference>
<keyword evidence="4" id="KW-0297">G-protein coupled receptor</keyword>
<dbReference type="GO" id="GO:0038039">
    <property type="term" value="C:G protein-coupled receptor heterodimeric complex"/>
    <property type="evidence" value="ECO:0007669"/>
    <property type="project" value="TreeGrafter"/>
</dbReference>
<feature type="transmembrane region" description="Helical" evidence="9">
    <location>
        <begin position="158"/>
        <end position="181"/>
    </location>
</feature>
<reference evidence="11" key="1">
    <citation type="journal article" date="2020" name="J. Eukaryot. Microbiol.">
        <title>De novo Sequencing, Assembly and Annotation of the Transcriptome for the Free-Living Testate Amoeba Arcella intermedia.</title>
        <authorList>
            <person name="Ribeiro G.M."/>
            <person name="Porfirio-Sousa A.L."/>
            <person name="Maurer-Alcala X.X."/>
            <person name="Katz L.A."/>
            <person name="Lahr D.J.G."/>
        </authorList>
    </citation>
    <scope>NUCLEOTIDE SEQUENCE</scope>
</reference>
<evidence type="ECO:0000256" key="7">
    <source>
        <dbReference type="ARBA" id="ARBA00023180"/>
    </source>
</evidence>
<feature type="transmembrane region" description="Helical" evidence="9">
    <location>
        <begin position="111"/>
        <end position="132"/>
    </location>
</feature>